<gene>
    <name evidence="2" type="ORF">FH759_05770</name>
</gene>
<dbReference type="AlphaFoldDB" id="A0A7C9HAC7"/>
<dbReference type="SUPFAM" id="SSF53271">
    <property type="entry name" value="PRTase-like"/>
    <property type="match status" value="1"/>
</dbReference>
<dbReference type="Gene3D" id="3.30.1310.20">
    <property type="entry name" value="PRTase-like"/>
    <property type="match status" value="1"/>
</dbReference>
<reference evidence="2 3" key="1">
    <citation type="submission" date="2019-06" db="EMBL/GenBank/DDBJ databases">
        <title>Enrichment of Autotrophic Halophilic Microorganisms from Red Sea Brine Pool Using Microbial Electrosynthesis System.</title>
        <authorList>
            <person name="Alqahtani M.F."/>
            <person name="Bajracharya S."/>
            <person name="Katuri K.P."/>
            <person name="Ali M."/>
            <person name="Saikaly P.E."/>
        </authorList>
    </citation>
    <scope>NUCLEOTIDE SEQUENCE [LARGE SCALE GENOMIC DNA]</scope>
    <source>
        <strain evidence="2">MES6</strain>
    </source>
</reference>
<comment type="caution">
    <text evidence="2">The sequence shown here is derived from an EMBL/GenBank/DDBJ whole genome shotgun (WGS) entry which is preliminary data.</text>
</comment>
<evidence type="ECO:0000259" key="1">
    <source>
        <dbReference type="Pfam" id="PF00156"/>
    </source>
</evidence>
<name>A0A7C9HAC7_9RHOB</name>
<evidence type="ECO:0000313" key="3">
    <source>
        <dbReference type="Proteomes" id="UP000483078"/>
    </source>
</evidence>
<evidence type="ECO:0000313" key="2">
    <source>
        <dbReference type="EMBL" id="MTJ04189.1"/>
    </source>
</evidence>
<dbReference type="Gene3D" id="3.40.50.2020">
    <property type="match status" value="1"/>
</dbReference>
<dbReference type="CDD" id="cd06223">
    <property type="entry name" value="PRTases_typeI"/>
    <property type="match status" value="1"/>
</dbReference>
<feature type="domain" description="Phosphoribosyltransferase" evidence="1">
    <location>
        <begin position="12"/>
        <end position="181"/>
    </location>
</feature>
<protein>
    <submittedName>
        <fullName evidence="2">Phosphoribosyltransferase</fullName>
    </submittedName>
</protein>
<dbReference type="Pfam" id="PF00156">
    <property type="entry name" value="Pribosyltran"/>
    <property type="match status" value="1"/>
</dbReference>
<dbReference type="Proteomes" id="UP000483078">
    <property type="component" value="Unassembled WGS sequence"/>
</dbReference>
<dbReference type="EMBL" id="VENJ01000006">
    <property type="protein sequence ID" value="MTJ04189.1"/>
    <property type="molecule type" value="Genomic_DNA"/>
</dbReference>
<accession>A0A7C9HAC7</accession>
<sequence>MSGFYNRTEAGKALAKALADRNFHDPVILALPRGGVPVGIELARELHAPMDLVMVRKVGAPRQPELAVAAVVNGDSPQIAINEAIAAHLGLSHDEIDRMARPQLDEIQRRRAKYLKGRTPVAIEGRTAIVVDDGIATGATMRASLKAIRQRAPAKLILAVPVAARDALNDIRKDVDEVVCLLEPRELLAIGAHYSEFGQTTDEEVMRLMDEAATFARKTGRETE</sequence>
<keyword evidence="2" id="KW-0808">Transferase</keyword>
<dbReference type="GO" id="GO:0016757">
    <property type="term" value="F:glycosyltransferase activity"/>
    <property type="evidence" value="ECO:0007669"/>
    <property type="project" value="UniProtKB-KW"/>
</dbReference>
<keyword evidence="2" id="KW-0328">Glycosyltransferase</keyword>
<dbReference type="RefSeq" id="WP_273248779.1">
    <property type="nucleotide sequence ID" value="NZ_VENJ01000006.1"/>
</dbReference>
<organism evidence="2 3">
    <name type="scientific">Sediminimonas qiaohouensis</name>
    <dbReference type="NCBI Taxonomy" id="552061"/>
    <lineage>
        <taxon>Bacteria</taxon>
        <taxon>Pseudomonadati</taxon>
        <taxon>Pseudomonadota</taxon>
        <taxon>Alphaproteobacteria</taxon>
        <taxon>Rhodobacterales</taxon>
        <taxon>Roseobacteraceae</taxon>
        <taxon>Sediminimonas</taxon>
    </lineage>
</organism>
<dbReference type="InterPro" id="IPR000836">
    <property type="entry name" value="PRTase_dom"/>
</dbReference>
<dbReference type="InterPro" id="IPR029057">
    <property type="entry name" value="PRTase-like"/>
</dbReference>
<proteinExistence type="predicted"/>